<dbReference type="Proteomes" id="UP001274896">
    <property type="component" value="Unassembled WGS sequence"/>
</dbReference>
<proteinExistence type="predicted"/>
<evidence type="ECO:0000256" key="2">
    <source>
        <dbReference type="PROSITE-ProRule" id="PRU00122"/>
    </source>
</evidence>
<dbReference type="AlphaFoldDB" id="A0AAE0PSJ1"/>
<dbReference type="SMART" id="SM00282">
    <property type="entry name" value="LamG"/>
    <property type="match status" value="1"/>
</dbReference>
<comment type="subcellular location">
    <subcellularLocation>
        <location evidence="1">Membrane</location>
        <topology evidence="1">Single-pass type I membrane protein</topology>
    </subcellularLocation>
</comment>
<dbReference type="Gene3D" id="3.60.10.10">
    <property type="entry name" value="Endonuclease/exonuclease/phosphatase"/>
    <property type="match status" value="1"/>
</dbReference>
<comment type="caution">
    <text evidence="4">The sequence shown here is derived from an EMBL/GenBank/DDBJ whole genome shotgun (WGS) entry which is preliminary data.</text>
</comment>
<dbReference type="SUPFAM" id="SSF49899">
    <property type="entry name" value="Concanavalin A-like lectins/glucanases"/>
    <property type="match status" value="2"/>
</dbReference>
<keyword evidence="5" id="KW-1185">Reference proteome</keyword>
<evidence type="ECO:0000256" key="1">
    <source>
        <dbReference type="ARBA" id="ARBA00004479"/>
    </source>
</evidence>
<accession>A0AAE0PSJ1</accession>
<dbReference type="InterPro" id="IPR013320">
    <property type="entry name" value="ConA-like_dom_sf"/>
</dbReference>
<feature type="domain" description="Laminin G" evidence="3">
    <location>
        <begin position="113"/>
        <end position="298"/>
    </location>
</feature>
<dbReference type="EMBL" id="JAUCMX010000029">
    <property type="protein sequence ID" value="KAK3507112.1"/>
    <property type="molecule type" value="Genomic_DNA"/>
</dbReference>
<dbReference type="SUPFAM" id="SSF56219">
    <property type="entry name" value="DNase I-like"/>
    <property type="match status" value="1"/>
</dbReference>
<reference evidence="4" key="1">
    <citation type="submission" date="2023-06" db="EMBL/GenBank/DDBJ databases">
        <title>Male Hemibagrus guttatus genome.</title>
        <authorList>
            <person name="Bian C."/>
        </authorList>
    </citation>
    <scope>NUCLEOTIDE SEQUENCE</scope>
    <source>
        <strain evidence="4">Male_cb2023</strain>
        <tissue evidence="4">Muscle</tissue>
    </source>
</reference>
<name>A0AAE0PSJ1_9TELE</name>
<dbReference type="PROSITE" id="PS50025">
    <property type="entry name" value="LAM_G_DOMAIN"/>
    <property type="match status" value="2"/>
</dbReference>
<dbReference type="InterPro" id="IPR036691">
    <property type="entry name" value="Endo/exonu/phosph_ase_sf"/>
</dbReference>
<dbReference type="PANTHER" id="PTHR15036:SF51">
    <property type="entry name" value="NEUREXIN-1"/>
    <property type="match status" value="1"/>
</dbReference>
<dbReference type="InterPro" id="IPR050372">
    <property type="entry name" value="Neurexin-related_CASP"/>
</dbReference>
<dbReference type="Gene3D" id="2.60.120.200">
    <property type="match status" value="2"/>
</dbReference>
<evidence type="ECO:0000313" key="4">
    <source>
        <dbReference type="EMBL" id="KAK3507112.1"/>
    </source>
</evidence>
<feature type="domain" description="Laminin G" evidence="3">
    <location>
        <begin position="1"/>
        <end position="106"/>
    </location>
</feature>
<dbReference type="Pfam" id="PF02210">
    <property type="entry name" value="Laminin_G_2"/>
    <property type="match status" value="2"/>
</dbReference>
<organism evidence="4 5">
    <name type="scientific">Hemibagrus guttatus</name>
    <dbReference type="NCBI Taxonomy" id="175788"/>
    <lineage>
        <taxon>Eukaryota</taxon>
        <taxon>Metazoa</taxon>
        <taxon>Chordata</taxon>
        <taxon>Craniata</taxon>
        <taxon>Vertebrata</taxon>
        <taxon>Euteleostomi</taxon>
        <taxon>Actinopterygii</taxon>
        <taxon>Neopterygii</taxon>
        <taxon>Teleostei</taxon>
        <taxon>Ostariophysi</taxon>
        <taxon>Siluriformes</taxon>
        <taxon>Bagridae</taxon>
        <taxon>Hemibagrus</taxon>
    </lineage>
</organism>
<sequence>MLYGLETVSLRKRQESELEVTISVDGILTTTGYTQEDYTMLGSDDFFYVGGSPSTADLPGSPVSNNFMGCLKEVVYKNNDVRLELSKLALQGDHKMKIHGVVAFKCENVATLDPITFETPEAFITLHKWNAKKTGSISFDFRTTEPNGLLLFSHGRSKQQTKEAKSPLTLKVDFFAIEMLDGHLYLLLDMGSGTTKTRAVNKKVNDGEWYHVDFQRDGRSAIKPQKQFPLRAERCTAGEDAKIRAAELLINGGKFSQYQYRTQKLSESVTLKWTERSWAGAPATQTLDKESGFWDLECHLTGGKVPELVREVERYRLEIVGLASTHSLGSGTQLPERGWTLFFSGVPHGERRRAGVGLLIAPQLSCHVLEFSPVNERVVSLRLRAGDRCLTVVSAYGPNGSVEYPTFLETLRGVLEGAPTGDSIVLLGDFNSTTVIPGGA</sequence>
<comment type="caution">
    <text evidence="2">Lacks conserved residue(s) required for the propagation of feature annotation.</text>
</comment>
<dbReference type="PANTHER" id="PTHR15036">
    <property type="entry name" value="PIKACHURIN-LIKE PROTEIN"/>
    <property type="match status" value="1"/>
</dbReference>
<dbReference type="CDD" id="cd00110">
    <property type="entry name" value="LamG"/>
    <property type="match status" value="2"/>
</dbReference>
<gene>
    <name evidence="4" type="ORF">QTP70_007824</name>
</gene>
<evidence type="ECO:0000259" key="3">
    <source>
        <dbReference type="PROSITE" id="PS50025"/>
    </source>
</evidence>
<evidence type="ECO:0000313" key="5">
    <source>
        <dbReference type="Proteomes" id="UP001274896"/>
    </source>
</evidence>
<protein>
    <recommendedName>
        <fullName evidence="3">Laminin G domain-containing protein</fullName>
    </recommendedName>
</protein>
<dbReference type="InterPro" id="IPR001791">
    <property type="entry name" value="Laminin_G"/>
</dbReference>